<protein>
    <recommendedName>
        <fullName evidence="9">Methylenetetrahydrofolate reductase</fullName>
    </recommendedName>
</protein>
<evidence type="ECO:0000256" key="8">
    <source>
        <dbReference type="ARBA" id="ARBA00048628"/>
    </source>
</evidence>
<dbReference type="RefSeq" id="WP_323576403.1">
    <property type="nucleotide sequence ID" value="NZ_JAYGJQ010000002.1"/>
</dbReference>
<dbReference type="PANTHER" id="PTHR45754">
    <property type="entry name" value="METHYLENETETRAHYDROFOLATE REDUCTASE"/>
    <property type="match status" value="1"/>
</dbReference>
<dbReference type="Pfam" id="PF02219">
    <property type="entry name" value="MTHFR"/>
    <property type="match status" value="1"/>
</dbReference>
<comment type="pathway">
    <text evidence="7">Amino-acid biosynthesis; L-methionine biosynthesis via de novo pathway.</text>
</comment>
<evidence type="ECO:0000256" key="5">
    <source>
        <dbReference type="ARBA" id="ARBA00022827"/>
    </source>
</evidence>
<comment type="cofactor">
    <cofactor evidence="1 9">
        <name>FAD</name>
        <dbReference type="ChEBI" id="CHEBI:57692"/>
    </cofactor>
</comment>
<evidence type="ECO:0000256" key="1">
    <source>
        <dbReference type="ARBA" id="ARBA00001974"/>
    </source>
</evidence>
<comment type="similarity">
    <text evidence="3 9">Belongs to the methylenetetrahydrofolate reductase family.</text>
</comment>
<evidence type="ECO:0000256" key="3">
    <source>
        <dbReference type="ARBA" id="ARBA00006743"/>
    </source>
</evidence>
<keyword evidence="4 9" id="KW-0285">Flavoprotein</keyword>
<evidence type="ECO:0000256" key="4">
    <source>
        <dbReference type="ARBA" id="ARBA00022630"/>
    </source>
</evidence>
<reference evidence="10 11" key="1">
    <citation type="submission" date="2023-11" db="EMBL/GenBank/DDBJ databases">
        <title>A Novel Polar Bacteriovorax (B. antarcticus) Isolated from the Biocrust in Antarctica.</title>
        <authorList>
            <person name="Mun W."/>
            <person name="Choi S.Y."/>
            <person name="Mitchell R.J."/>
        </authorList>
    </citation>
    <scope>NUCLEOTIDE SEQUENCE [LARGE SCALE GENOMIC DNA]</scope>
    <source>
        <strain evidence="10 11">PP10</strain>
    </source>
</reference>
<keyword evidence="6 9" id="KW-0560">Oxidoreductase</keyword>
<proteinExistence type="inferred from homology"/>
<accession>A0ABU5VU73</accession>
<evidence type="ECO:0000256" key="6">
    <source>
        <dbReference type="ARBA" id="ARBA00023002"/>
    </source>
</evidence>
<sequence length="315" mass="35620">MKVIEHLELAKNPLFSYEIVPPPRGRSVQDIIDIVETLSPVSPAWIDVTSHSSSAYYNEKEDGSIERKIFKKRPGTIGICGIIQNRFRIDTVVHMLCLGFTKEETEDALLELNFLGIHNVLALRGDGPNYKKEISKNRTTNYYASDLVEQIKDINQGKFLDEIEGGSKFDFCVGVAAYPEKHFEAPNLKLDLFNLKKKVDAGADYVVTQMFFDNNHYFEFVRQARAAGITVPIIPGIKILKNATQLTSIPKNFYIDFPDELVETVTKDPKNVGEIGKRWADNQVKGLLEGGAPCIHFYIMNDTNNVVDIVKKYQK</sequence>
<evidence type="ECO:0000256" key="7">
    <source>
        <dbReference type="ARBA" id="ARBA00034478"/>
    </source>
</evidence>
<comment type="caution">
    <text evidence="10">The sequence shown here is derived from an EMBL/GenBank/DDBJ whole genome shotgun (WGS) entry which is preliminary data.</text>
</comment>
<dbReference type="InterPro" id="IPR029041">
    <property type="entry name" value="FAD-linked_oxidoreductase-like"/>
</dbReference>
<keyword evidence="11" id="KW-1185">Reference proteome</keyword>
<comment type="catalytic activity">
    <reaction evidence="8">
        <text>(6S)-5-methyl-5,6,7,8-tetrahydrofolate + NAD(+) = (6R)-5,10-methylene-5,6,7,8-tetrahydrofolate + NADH + H(+)</text>
        <dbReference type="Rhea" id="RHEA:19821"/>
        <dbReference type="ChEBI" id="CHEBI:15378"/>
        <dbReference type="ChEBI" id="CHEBI:15636"/>
        <dbReference type="ChEBI" id="CHEBI:18608"/>
        <dbReference type="ChEBI" id="CHEBI:57540"/>
        <dbReference type="ChEBI" id="CHEBI:57945"/>
        <dbReference type="EC" id="1.5.1.54"/>
    </reaction>
    <physiologicalReaction direction="right-to-left" evidence="8">
        <dbReference type="Rhea" id="RHEA:19823"/>
    </physiologicalReaction>
</comment>
<organism evidence="10 11">
    <name type="scientific">Bacteriovorax antarcticus</name>
    <dbReference type="NCBI Taxonomy" id="3088717"/>
    <lineage>
        <taxon>Bacteria</taxon>
        <taxon>Pseudomonadati</taxon>
        <taxon>Bdellovibrionota</taxon>
        <taxon>Bacteriovoracia</taxon>
        <taxon>Bacteriovoracales</taxon>
        <taxon>Bacteriovoracaceae</taxon>
        <taxon>Bacteriovorax</taxon>
    </lineage>
</organism>
<evidence type="ECO:0000313" key="11">
    <source>
        <dbReference type="Proteomes" id="UP001302274"/>
    </source>
</evidence>
<evidence type="ECO:0000256" key="9">
    <source>
        <dbReference type="RuleBase" id="RU003862"/>
    </source>
</evidence>
<name>A0ABU5VU73_9BACT</name>
<dbReference type="Gene3D" id="3.20.20.220">
    <property type="match status" value="1"/>
</dbReference>
<dbReference type="Proteomes" id="UP001302274">
    <property type="component" value="Unassembled WGS sequence"/>
</dbReference>
<dbReference type="SUPFAM" id="SSF51730">
    <property type="entry name" value="FAD-linked oxidoreductase"/>
    <property type="match status" value="1"/>
</dbReference>
<dbReference type="EMBL" id="JAYGJQ010000002">
    <property type="protein sequence ID" value="MEA9356598.1"/>
    <property type="molecule type" value="Genomic_DNA"/>
</dbReference>
<dbReference type="GO" id="GO:0004489">
    <property type="term" value="F:methylenetetrahydrofolate reductase [NAD(P)H] activity"/>
    <property type="evidence" value="ECO:0007669"/>
    <property type="project" value="UniProtKB-EC"/>
</dbReference>
<dbReference type="CDD" id="cd00537">
    <property type="entry name" value="MTHFR"/>
    <property type="match status" value="1"/>
</dbReference>
<dbReference type="InterPro" id="IPR003171">
    <property type="entry name" value="Mehydrof_redctse-like"/>
</dbReference>
<gene>
    <name evidence="10" type="ORF">SHI21_10300</name>
</gene>
<evidence type="ECO:0000256" key="2">
    <source>
        <dbReference type="ARBA" id="ARBA00004777"/>
    </source>
</evidence>
<dbReference type="PANTHER" id="PTHR45754:SF3">
    <property type="entry name" value="METHYLENETETRAHYDROFOLATE REDUCTASE (NADPH)"/>
    <property type="match status" value="1"/>
</dbReference>
<comment type="pathway">
    <text evidence="2 9">One-carbon metabolism; tetrahydrofolate interconversion.</text>
</comment>
<evidence type="ECO:0000313" key="10">
    <source>
        <dbReference type="EMBL" id="MEA9356598.1"/>
    </source>
</evidence>
<keyword evidence="5 9" id="KW-0274">FAD</keyword>